<name>U4LTE3_PYROM</name>
<keyword evidence="3" id="KW-1185">Reference proteome</keyword>
<feature type="compositionally biased region" description="Polar residues" evidence="1">
    <location>
        <begin position="36"/>
        <end position="52"/>
    </location>
</feature>
<dbReference type="Proteomes" id="UP000018144">
    <property type="component" value="Unassembled WGS sequence"/>
</dbReference>
<feature type="region of interest" description="Disordered" evidence="1">
    <location>
        <begin position="1"/>
        <end position="68"/>
    </location>
</feature>
<evidence type="ECO:0000313" key="2">
    <source>
        <dbReference type="EMBL" id="CCX30756.1"/>
    </source>
</evidence>
<dbReference type="EMBL" id="HF935475">
    <property type="protein sequence ID" value="CCX30756.1"/>
    <property type="molecule type" value="Genomic_DNA"/>
</dbReference>
<gene>
    <name evidence="2" type="ORF">PCON_09159</name>
</gene>
<organism evidence="2 3">
    <name type="scientific">Pyronema omphalodes (strain CBS 100304)</name>
    <name type="common">Pyronema confluens</name>
    <dbReference type="NCBI Taxonomy" id="1076935"/>
    <lineage>
        <taxon>Eukaryota</taxon>
        <taxon>Fungi</taxon>
        <taxon>Dikarya</taxon>
        <taxon>Ascomycota</taxon>
        <taxon>Pezizomycotina</taxon>
        <taxon>Pezizomycetes</taxon>
        <taxon>Pezizales</taxon>
        <taxon>Pyronemataceae</taxon>
        <taxon>Pyronema</taxon>
    </lineage>
</organism>
<dbReference type="AlphaFoldDB" id="U4LTE3"/>
<proteinExistence type="predicted"/>
<evidence type="ECO:0000313" key="3">
    <source>
        <dbReference type="Proteomes" id="UP000018144"/>
    </source>
</evidence>
<protein>
    <submittedName>
        <fullName evidence="2">Uncharacterized protein</fullName>
    </submittedName>
</protein>
<accession>U4LTE3</accession>
<reference evidence="2 3" key="1">
    <citation type="journal article" date="2013" name="PLoS Genet.">
        <title>The genome and development-dependent transcriptomes of Pyronema confluens: a window into fungal evolution.</title>
        <authorList>
            <person name="Traeger S."/>
            <person name="Altegoer F."/>
            <person name="Freitag M."/>
            <person name="Gabaldon T."/>
            <person name="Kempken F."/>
            <person name="Kumar A."/>
            <person name="Marcet-Houben M."/>
            <person name="Poggeler S."/>
            <person name="Stajich J.E."/>
            <person name="Nowrousian M."/>
        </authorList>
    </citation>
    <scope>NUCLEOTIDE SEQUENCE [LARGE SCALE GENOMIC DNA]</scope>
    <source>
        <strain evidence="3">CBS 100304</strain>
        <tissue evidence="2">Vegetative mycelium</tissue>
    </source>
</reference>
<sequence length="186" mass="20073">MAQNPEQSTTPSSSPPPSKKRTYSDTIPQGEVALATASSSATERPGQSSSATPPARNEREGSTDTLLQPLPPFDWTAFLGNCTSEQASVSAEEKELLEEYHSWVWLYELWVTCRSKDQNVRLNREMATIVRWMQLEEQKIEKTRQQHAEVAQKISMVLGLTGLLGGVGRSGGVGGLGGAGAAGKKA</sequence>
<dbReference type="OrthoDB" id="10316326at2759"/>
<evidence type="ECO:0000256" key="1">
    <source>
        <dbReference type="SAM" id="MobiDB-lite"/>
    </source>
</evidence>